<dbReference type="InterPro" id="IPR037175">
    <property type="entry name" value="KFase_sf"/>
</dbReference>
<sequence>MSNWYEGWTDVTYPIFEGMTGWPGQPSTSYDVLSCIHCGDTARVTVVKMSVHSGTHMDAPSHFLAQGIDVSRAPIDFGMGPVRVAVIDCPAEVKPKHLEAFEKRTRPLVAGERLMLRTPNSDRKFWLQDPFDKDYRGIGPEAAAWIAERKLKMVGVDYLSVGPFYNGNPQTHRALMTAGVWIVEGIDLRKVGEGDFEMICLPLKLVGSDGSPVRILLRAAG</sequence>
<dbReference type="EMBL" id="JAATJH010000001">
    <property type="protein sequence ID" value="NJC25392.1"/>
    <property type="molecule type" value="Genomic_DNA"/>
</dbReference>
<accession>A0ABX0X848</accession>
<name>A0ABX0X848_9BACT</name>
<dbReference type="EC" id="3.5.1.9" evidence="1"/>
<gene>
    <name evidence="1" type="ORF">GGR27_000873</name>
</gene>
<evidence type="ECO:0000313" key="2">
    <source>
        <dbReference type="Proteomes" id="UP000770785"/>
    </source>
</evidence>
<protein>
    <submittedName>
        <fullName evidence="1">Arylformamidase</fullName>
        <ecNumber evidence="1">3.5.1.9</ecNumber>
    </submittedName>
</protein>
<comment type="caution">
    <text evidence="1">The sequence shown here is derived from an EMBL/GenBank/DDBJ whole genome shotgun (WGS) entry which is preliminary data.</text>
</comment>
<organism evidence="1 2">
    <name type="scientific">Neolewinella antarctica</name>
    <dbReference type="NCBI Taxonomy" id="442734"/>
    <lineage>
        <taxon>Bacteria</taxon>
        <taxon>Pseudomonadati</taxon>
        <taxon>Bacteroidota</taxon>
        <taxon>Saprospiria</taxon>
        <taxon>Saprospirales</taxon>
        <taxon>Lewinellaceae</taxon>
        <taxon>Neolewinella</taxon>
    </lineage>
</organism>
<keyword evidence="2" id="KW-1185">Reference proteome</keyword>
<dbReference type="Proteomes" id="UP000770785">
    <property type="component" value="Unassembled WGS sequence"/>
</dbReference>
<dbReference type="Gene3D" id="3.50.30.50">
    <property type="entry name" value="Putative cyclase"/>
    <property type="match status" value="1"/>
</dbReference>
<proteinExistence type="predicted"/>
<reference evidence="1 2" key="1">
    <citation type="submission" date="2020-03" db="EMBL/GenBank/DDBJ databases">
        <title>Genomic Encyclopedia of Type Strains, Phase IV (KMG-IV): sequencing the most valuable type-strain genomes for metagenomic binning, comparative biology and taxonomic classification.</title>
        <authorList>
            <person name="Goeker M."/>
        </authorList>
    </citation>
    <scope>NUCLEOTIDE SEQUENCE [LARGE SCALE GENOMIC DNA]</scope>
    <source>
        <strain evidence="1 2">DSM 105096</strain>
    </source>
</reference>
<dbReference type="InterPro" id="IPR007325">
    <property type="entry name" value="KFase/CYL"/>
</dbReference>
<dbReference type="GO" id="GO:0004061">
    <property type="term" value="F:arylformamidase activity"/>
    <property type="evidence" value="ECO:0007669"/>
    <property type="project" value="UniProtKB-EC"/>
</dbReference>
<dbReference type="SUPFAM" id="SSF102198">
    <property type="entry name" value="Putative cyclase"/>
    <property type="match status" value="1"/>
</dbReference>
<dbReference type="PANTHER" id="PTHR31118:SF12">
    <property type="entry name" value="CYCLASE-LIKE PROTEIN 2"/>
    <property type="match status" value="1"/>
</dbReference>
<dbReference type="RefSeq" id="WP_168036145.1">
    <property type="nucleotide sequence ID" value="NZ_JAATJH010000001.1"/>
</dbReference>
<dbReference type="Pfam" id="PF04199">
    <property type="entry name" value="Cyclase"/>
    <property type="match status" value="1"/>
</dbReference>
<evidence type="ECO:0000313" key="1">
    <source>
        <dbReference type="EMBL" id="NJC25392.1"/>
    </source>
</evidence>
<dbReference type="PANTHER" id="PTHR31118">
    <property type="entry name" value="CYCLASE-LIKE PROTEIN 2"/>
    <property type="match status" value="1"/>
</dbReference>
<keyword evidence="1" id="KW-0378">Hydrolase</keyword>